<sequence length="507" mass="55978">MDNQPNQFSRFALAAETGSSVVNGLLSLGLNWRIKELAATVSLSANLLSQAAGTISKHRSYFLDAFDEKFGCVATKCESDYLTIKNILRQLDSAESGTAIPTKPWKRFLWAVSEQGADMSDLEESLEKSHVQALMLQAVVSLIVLQIQAQERDLTLTEHHMLRRLKRHMSELLEQLRDSGVATVVAFSLAEPTKVLNALQLSDTVGTEEDATSDAASTASGSITINSPSIISLPIDIKNVPPPPPPPPSQNLDLFEIYRWTWGAAGLVKSKQFSFRMLGMSTTITRGEKDTMPFLDKLPLTKDQISEYLEQQKLKPRPQISTSPIDTILGVPSLTCNNIITLLNKKNDSPPVPYPFHRYKWAVDSITPLPEKKKSRFAWGRKPQEPEGYMVVLRGSYWLVPPPPPPPRMPPPHLRGPMLYPTNGLRTKKEKKPATQIELGQAETEKAINDFLATLSTLYDRVSVEQRGAALRAIEDPGKYDTDYGSDSDSDSDSDTDSSGSGSLADD</sequence>
<feature type="compositionally biased region" description="Acidic residues" evidence="1">
    <location>
        <begin position="484"/>
        <end position="496"/>
    </location>
</feature>
<protein>
    <submittedName>
        <fullName evidence="2">Uncharacterized protein</fullName>
    </submittedName>
</protein>
<feature type="region of interest" description="Disordered" evidence="1">
    <location>
        <begin position="470"/>
        <end position="507"/>
    </location>
</feature>
<evidence type="ECO:0000313" key="3">
    <source>
        <dbReference type="Proteomes" id="UP000256328"/>
    </source>
</evidence>
<feature type="compositionally biased region" description="Basic and acidic residues" evidence="1">
    <location>
        <begin position="473"/>
        <end position="482"/>
    </location>
</feature>
<comment type="caution">
    <text evidence="2">The sequence shown here is derived from an EMBL/GenBank/DDBJ whole genome shotgun (WGS) entry which is preliminary data.</text>
</comment>
<keyword evidence="3" id="KW-1185">Reference proteome</keyword>
<proteinExistence type="predicted"/>
<name>A0A3D8TA08_9HELO</name>
<dbReference type="EMBL" id="PDLN01000001">
    <property type="protein sequence ID" value="RDW95365.1"/>
    <property type="molecule type" value="Genomic_DNA"/>
</dbReference>
<dbReference type="Proteomes" id="UP000256328">
    <property type="component" value="Unassembled WGS sequence"/>
</dbReference>
<reference evidence="2 3" key="1">
    <citation type="journal article" date="2018" name="IMA Fungus">
        <title>IMA Genome-F 9: Draft genome sequence of Annulohypoxylon stygium, Aspergillus mulundensis, Berkeleyomyces basicola (syn. Thielaviopsis basicola), Ceratocystis smalleyi, two Cercospora beticola strains, Coleophoma cylindrospora, Fusarium fracticaudum, Phialophora cf. hyalina, and Morchella septimelata.</title>
        <authorList>
            <person name="Wingfield B.D."/>
            <person name="Bills G.F."/>
            <person name="Dong Y."/>
            <person name="Huang W."/>
            <person name="Nel W.J."/>
            <person name="Swalarsk-Parry B.S."/>
            <person name="Vaghefi N."/>
            <person name="Wilken P.M."/>
            <person name="An Z."/>
            <person name="de Beer Z.W."/>
            <person name="De Vos L."/>
            <person name="Chen L."/>
            <person name="Duong T.A."/>
            <person name="Gao Y."/>
            <person name="Hammerbacher A."/>
            <person name="Kikkert J.R."/>
            <person name="Li Y."/>
            <person name="Li H."/>
            <person name="Li K."/>
            <person name="Li Q."/>
            <person name="Liu X."/>
            <person name="Ma X."/>
            <person name="Naidoo K."/>
            <person name="Pethybridge S.J."/>
            <person name="Sun J."/>
            <person name="Steenkamp E.T."/>
            <person name="van der Nest M.A."/>
            <person name="van Wyk S."/>
            <person name="Wingfield M.J."/>
            <person name="Xiong C."/>
            <person name="Yue Q."/>
            <person name="Zhang X."/>
        </authorList>
    </citation>
    <scope>NUCLEOTIDE SEQUENCE [LARGE SCALE GENOMIC DNA]</scope>
    <source>
        <strain evidence="2 3">BP5796</strain>
    </source>
</reference>
<organism evidence="2 3">
    <name type="scientific">Coleophoma crateriformis</name>
    <dbReference type="NCBI Taxonomy" id="565419"/>
    <lineage>
        <taxon>Eukaryota</taxon>
        <taxon>Fungi</taxon>
        <taxon>Dikarya</taxon>
        <taxon>Ascomycota</taxon>
        <taxon>Pezizomycotina</taxon>
        <taxon>Leotiomycetes</taxon>
        <taxon>Helotiales</taxon>
        <taxon>Dermateaceae</taxon>
        <taxon>Coleophoma</taxon>
    </lineage>
</organism>
<evidence type="ECO:0000313" key="2">
    <source>
        <dbReference type="EMBL" id="RDW95365.1"/>
    </source>
</evidence>
<gene>
    <name evidence="2" type="ORF">BP5796_01128</name>
</gene>
<accession>A0A3D8TA08</accession>
<feature type="compositionally biased region" description="Low complexity" evidence="1">
    <location>
        <begin position="497"/>
        <end position="507"/>
    </location>
</feature>
<evidence type="ECO:0000256" key="1">
    <source>
        <dbReference type="SAM" id="MobiDB-lite"/>
    </source>
</evidence>
<dbReference type="OrthoDB" id="3536025at2759"/>
<dbReference type="AlphaFoldDB" id="A0A3D8TA08"/>